<proteinExistence type="inferred from homology"/>
<accession>A0A0H3YKY1</accession>
<evidence type="ECO:0000313" key="4">
    <source>
        <dbReference type="EMBL" id="AKN22166.1"/>
    </source>
</evidence>
<dbReference type="PIRSF" id="PIRSF009467">
    <property type="entry name" value="Ureas_acces_UreF"/>
    <property type="match status" value="1"/>
</dbReference>
<dbReference type="PANTHER" id="PTHR33620:SF1">
    <property type="entry name" value="UREASE ACCESSORY PROTEIN F"/>
    <property type="match status" value="1"/>
</dbReference>
<comment type="subunit">
    <text evidence="3">UreD, UreF and UreG form a complex that acts as a GTP-hydrolysis-dependent molecular chaperone, activating the urease apoprotein by helping to assemble the nickel containing metallocenter of UreC. The UreE protein probably delivers the nickel.</text>
</comment>
<sequence length="202" mass="22967">METYIQESDISNEDDLKAFCDMYLRQNLASTDAIIAQEAYRLAKENDLQGLIRLENICHAIKLSPETRKGSMMMGRQFLQTVQPLNNSELFTIWCEKLKNKEIKSHYPVVYGIYTAMLGVDLRTSLETFLYSSITSLVQNGVRAIPLGQNSGVQTIFSLLPVIQETTSRVMTLDLEHLDNNSIGLEIASMKHEFLHSRLFIS</sequence>
<dbReference type="Pfam" id="PF01730">
    <property type="entry name" value="UreF"/>
    <property type="match status" value="1"/>
</dbReference>
<keyword evidence="2 3" id="KW-0143">Chaperone</keyword>
<evidence type="ECO:0000256" key="2">
    <source>
        <dbReference type="ARBA" id="ARBA00023186"/>
    </source>
</evidence>
<organism evidence="4">
    <name type="scientific">Sporosarcina pasteurii</name>
    <name type="common">Bacillus pasteurii</name>
    <dbReference type="NCBI Taxonomy" id="1474"/>
    <lineage>
        <taxon>Bacteria</taxon>
        <taxon>Bacillati</taxon>
        <taxon>Bacillota</taxon>
        <taxon>Bacilli</taxon>
        <taxon>Bacillales</taxon>
        <taxon>Caryophanaceae</taxon>
        <taxon>Sporosarcina</taxon>
    </lineage>
</organism>
<dbReference type="PANTHER" id="PTHR33620">
    <property type="entry name" value="UREASE ACCESSORY PROTEIN F"/>
    <property type="match status" value="1"/>
</dbReference>
<comment type="function">
    <text evidence="3">Required for maturation of urease via the functional incorporation of the urease nickel metallocenter.</text>
</comment>
<dbReference type="EMBL" id="KR133628">
    <property type="protein sequence ID" value="AKN22166.1"/>
    <property type="molecule type" value="Genomic_DNA"/>
</dbReference>
<dbReference type="InterPro" id="IPR038277">
    <property type="entry name" value="UreF_sf"/>
</dbReference>
<dbReference type="InterPro" id="IPR002639">
    <property type="entry name" value="UreF"/>
</dbReference>
<keyword evidence="1 3" id="KW-0996">Nickel insertion</keyword>
<dbReference type="GO" id="GO:0005737">
    <property type="term" value="C:cytoplasm"/>
    <property type="evidence" value="ECO:0007669"/>
    <property type="project" value="UniProtKB-SubCell"/>
</dbReference>
<dbReference type="HAMAP" id="MF_01385">
    <property type="entry name" value="UreF"/>
    <property type="match status" value="1"/>
</dbReference>
<evidence type="ECO:0000256" key="3">
    <source>
        <dbReference type="HAMAP-Rule" id="MF_01385"/>
    </source>
</evidence>
<comment type="similarity">
    <text evidence="3">Belongs to the UreF family.</text>
</comment>
<protein>
    <recommendedName>
        <fullName evidence="3">Urease accessory protein UreF</fullName>
    </recommendedName>
</protein>
<name>A0A0H3YKY1_SPOPA</name>
<dbReference type="Gene3D" id="1.10.4190.10">
    <property type="entry name" value="Urease accessory protein UreF"/>
    <property type="match status" value="1"/>
</dbReference>
<dbReference type="SMR" id="A0A0H3YKY1"/>
<comment type="subcellular location">
    <subcellularLocation>
        <location evidence="3">Cytoplasm</location>
    </subcellularLocation>
</comment>
<reference evidence="4" key="1">
    <citation type="submission" date="2015-04" db="EMBL/GenBank/DDBJ databases">
        <authorList>
            <person name="Mazzei L."/>
            <person name="Musiani F."/>
            <person name="Zambelli B."/>
            <person name="Ciurli S."/>
        </authorList>
    </citation>
    <scope>NUCLEOTIDE SEQUENCE</scope>
    <source>
        <strain evidence="4">DSM33</strain>
    </source>
</reference>
<dbReference type="GO" id="GO:0016151">
    <property type="term" value="F:nickel cation binding"/>
    <property type="evidence" value="ECO:0007669"/>
    <property type="project" value="UniProtKB-UniRule"/>
</dbReference>
<evidence type="ECO:0000256" key="1">
    <source>
        <dbReference type="ARBA" id="ARBA00022988"/>
    </source>
</evidence>
<keyword evidence="3" id="KW-0963">Cytoplasm</keyword>
<gene>
    <name evidence="3 4" type="primary">ureF</name>
</gene>
<dbReference type="AlphaFoldDB" id="A0A0H3YKY1"/>